<dbReference type="InterPro" id="IPR022134">
    <property type="entry name" value="DUF3667"/>
</dbReference>
<feature type="transmembrane region" description="Helical" evidence="1">
    <location>
        <begin position="240"/>
        <end position="262"/>
    </location>
</feature>
<feature type="transmembrane region" description="Helical" evidence="1">
    <location>
        <begin position="85"/>
        <end position="103"/>
    </location>
</feature>
<keyword evidence="1" id="KW-0812">Transmembrane</keyword>
<dbReference type="OrthoDB" id="1143019at2"/>
<feature type="transmembrane region" description="Helical" evidence="1">
    <location>
        <begin position="332"/>
        <end position="357"/>
    </location>
</feature>
<dbReference type="AlphaFoldDB" id="A0A368ZGG8"/>
<organism evidence="2 3">
    <name type="scientific">Winogradskyella arenosi</name>
    <dbReference type="NCBI Taxonomy" id="533325"/>
    <lineage>
        <taxon>Bacteria</taxon>
        <taxon>Pseudomonadati</taxon>
        <taxon>Bacteroidota</taxon>
        <taxon>Flavobacteriia</taxon>
        <taxon>Flavobacteriales</taxon>
        <taxon>Flavobacteriaceae</taxon>
        <taxon>Winogradskyella</taxon>
    </lineage>
</organism>
<sequence length="358" mass="41210">MSDKLESCKNCERPLNDDFKFCPYCGQKVNDELTLRVLFSNTINNYFSVDARFFKSFIPLMFKPGYLAKAFISGKRAMYLHPAQLYFFITIVFFALLSFSVNSQRDAVNLELKKTLSSSSKKKGPAITEEEGTSLNLEDLERLNTILKDSINAKALDSLTARQVDSIFVVKDLNDPEIEWNFNKPGLDSLIDANASDEEMYKYMGAKEGDNWFQRQFYSQGLKFYKMRDGGNILKAFFDAIPIALFFLLPIFALLLKILYFYRGPYSHHLVFSLYFFSFLFMVFSLLYGLNVIWEISGALNWFIGLSTFVYLLIALKNFYGQGWFLSFFKSGVIGFIFTTIVIPTTVVLIGLMAFLFY</sequence>
<feature type="transmembrane region" description="Helical" evidence="1">
    <location>
        <begin position="300"/>
        <end position="320"/>
    </location>
</feature>
<dbReference type="EMBL" id="QPJO01000002">
    <property type="protein sequence ID" value="RCW92616.1"/>
    <property type="molecule type" value="Genomic_DNA"/>
</dbReference>
<dbReference type="Proteomes" id="UP000253436">
    <property type="component" value="Unassembled WGS sequence"/>
</dbReference>
<evidence type="ECO:0000313" key="3">
    <source>
        <dbReference type="Proteomes" id="UP000253436"/>
    </source>
</evidence>
<reference evidence="2 3" key="1">
    <citation type="submission" date="2018-07" db="EMBL/GenBank/DDBJ databases">
        <title>Genomic Encyclopedia of Type Strains, Phase III (KMG-III): the genomes of soil and plant-associated and newly described type strains.</title>
        <authorList>
            <person name="Whitman W."/>
        </authorList>
    </citation>
    <scope>NUCLEOTIDE SEQUENCE [LARGE SCALE GENOMIC DNA]</scope>
    <source>
        <strain evidence="2 3">CECT 7958</strain>
    </source>
</reference>
<keyword evidence="1" id="KW-1133">Transmembrane helix</keyword>
<keyword evidence="3" id="KW-1185">Reference proteome</keyword>
<evidence type="ECO:0000313" key="2">
    <source>
        <dbReference type="EMBL" id="RCW92616.1"/>
    </source>
</evidence>
<evidence type="ECO:0000256" key="1">
    <source>
        <dbReference type="SAM" id="Phobius"/>
    </source>
</evidence>
<protein>
    <submittedName>
        <fullName evidence="2">Uncharacterized protein DUF3667</fullName>
    </submittedName>
</protein>
<dbReference type="RefSeq" id="WP_114309458.1">
    <property type="nucleotide sequence ID" value="NZ_QPJO01000002.1"/>
</dbReference>
<proteinExistence type="predicted"/>
<comment type="caution">
    <text evidence="2">The sequence shown here is derived from an EMBL/GenBank/DDBJ whole genome shotgun (WGS) entry which is preliminary data.</text>
</comment>
<name>A0A368ZGG8_9FLAO</name>
<keyword evidence="1" id="KW-0472">Membrane</keyword>
<gene>
    <name evidence="2" type="ORF">DFQ08_102648</name>
</gene>
<dbReference type="Pfam" id="PF12412">
    <property type="entry name" value="DUF3667"/>
    <property type="match status" value="1"/>
</dbReference>
<feature type="transmembrane region" description="Helical" evidence="1">
    <location>
        <begin position="274"/>
        <end position="294"/>
    </location>
</feature>
<accession>A0A368ZGG8</accession>